<sequence>MTMNRRTALKSIGVTGLVGALAGCASVQEQNDTTTSGDGGSDTTSGDDSDQTETTATGPAGTAKAWYQLQDTELQARKQALKQFNGDSKHAIEGSDISDLKKKTTSAVPAGQGPELFDWAHDWVGDYYQRGFVTDRSDQLGVELDTFTDAAAEAVRFDGNVVGLPYAAETVTLVYNKEIVDEAPETVADMKSAMEKHHDPGNNTYGLSYPFDPYFVSAWGQAFGGYYFDPDKDPMLGLTDSKTVEGIQFALDNFKPYMPKDPSYEAQAAPFSEGNAAFAINGPWYLATLNEKGVDFGVTTLPTPEGGEPQPYTGIQMWYFSKAMENDDASTAAAQSFAEWYATDEDLLKQAAKEQGSIPVLESLAGSDALPADVKAFSETVQMGVPMPTHPKMGKVWQPLTDALTKVFNGDAGVEKAMEQAEKTVRENWE</sequence>
<gene>
    <name evidence="6" type="ORF">ACFQJ6_22800</name>
</gene>
<dbReference type="Gene3D" id="3.40.190.10">
    <property type="entry name" value="Periplasmic binding protein-like II"/>
    <property type="match status" value="2"/>
</dbReference>
<dbReference type="InterPro" id="IPR006060">
    <property type="entry name" value="Maltose/Cyclodextrin-bd"/>
</dbReference>
<organism evidence="6 7">
    <name type="scientific">Halorussus caseinilyticus</name>
    <dbReference type="NCBI Taxonomy" id="3034025"/>
    <lineage>
        <taxon>Archaea</taxon>
        <taxon>Methanobacteriati</taxon>
        <taxon>Methanobacteriota</taxon>
        <taxon>Stenosarchaea group</taxon>
        <taxon>Halobacteria</taxon>
        <taxon>Halobacteriales</taxon>
        <taxon>Haladaptataceae</taxon>
        <taxon>Halorussus</taxon>
    </lineage>
</organism>
<keyword evidence="3" id="KW-0762">Sugar transport</keyword>
<dbReference type="PANTHER" id="PTHR30061:SF50">
    <property type="entry name" value="MALTOSE_MALTODEXTRIN-BINDING PERIPLASMIC PROTEIN"/>
    <property type="match status" value="1"/>
</dbReference>
<feature type="compositionally biased region" description="Low complexity" evidence="5">
    <location>
        <begin position="52"/>
        <end position="63"/>
    </location>
</feature>
<evidence type="ECO:0000313" key="7">
    <source>
        <dbReference type="Proteomes" id="UP001596407"/>
    </source>
</evidence>
<name>A0ABD5WQP4_9EURY</name>
<reference evidence="6 7" key="1">
    <citation type="journal article" date="2019" name="Int. J. Syst. Evol. Microbiol.">
        <title>The Global Catalogue of Microorganisms (GCM) 10K type strain sequencing project: providing services to taxonomists for standard genome sequencing and annotation.</title>
        <authorList>
            <consortium name="The Broad Institute Genomics Platform"/>
            <consortium name="The Broad Institute Genome Sequencing Center for Infectious Disease"/>
            <person name="Wu L."/>
            <person name="Ma J."/>
        </authorList>
    </citation>
    <scope>NUCLEOTIDE SEQUENCE [LARGE SCALE GENOMIC DNA]</scope>
    <source>
        <strain evidence="6 7">DT72</strain>
    </source>
</reference>
<evidence type="ECO:0000256" key="5">
    <source>
        <dbReference type="SAM" id="MobiDB-lite"/>
    </source>
</evidence>
<dbReference type="EMBL" id="JBHSZH010000005">
    <property type="protein sequence ID" value="MFC7082488.1"/>
    <property type="molecule type" value="Genomic_DNA"/>
</dbReference>
<dbReference type="PRINTS" id="PR00181">
    <property type="entry name" value="MALTOSEBP"/>
</dbReference>
<dbReference type="Proteomes" id="UP001596407">
    <property type="component" value="Unassembled WGS sequence"/>
</dbReference>
<dbReference type="PROSITE" id="PS51257">
    <property type="entry name" value="PROKAR_LIPOPROTEIN"/>
    <property type="match status" value="1"/>
</dbReference>
<comment type="similarity">
    <text evidence="1">Belongs to the bacterial solute-binding protein 1 family.</text>
</comment>
<protein>
    <submittedName>
        <fullName evidence="6">Extracellular solute-binding protein</fullName>
    </submittedName>
</protein>
<feature type="compositionally biased region" description="Low complexity" evidence="5">
    <location>
        <begin position="32"/>
        <end position="44"/>
    </location>
</feature>
<proteinExistence type="inferred from homology"/>
<dbReference type="RefSeq" id="WP_276279490.1">
    <property type="nucleotide sequence ID" value="NZ_CP119809.1"/>
</dbReference>
<keyword evidence="4" id="KW-0732">Signal</keyword>
<dbReference type="Pfam" id="PF13416">
    <property type="entry name" value="SBP_bac_8"/>
    <property type="match status" value="1"/>
</dbReference>
<evidence type="ECO:0000313" key="6">
    <source>
        <dbReference type="EMBL" id="MFC7082488.1"/>
    </source>
</evidence>
<dbReference type="InterPro" id="IPR006059">
    <property type="entry name" value="SBP"/>
</dbReference>
<feature type="region of interest" description="Disordered" evidence="5">
    <location>
        <begin position="29"/>
        <end position="63"/>
    </location>
</feature>
<evidence type="ECO:0000256" key="1">
    <source>
        <dbReference type="ARBA" id="ARBA00008520"/>
    </source>
</evidence>
<evidence type="ECO:0000256" key="4">
    <source>
        <dbReference type="ARBA" id="ARBA00022729"/>
    </source>
</evidence>
<dbReference type="AlphaFoldDB" id="A0ABD5WQP4"/>
<evidence type="ECO:0000256" key="3">
    <source>
        <dbReference type="ARBA" id="ARBA00022597"/>
    </source>
</evidence>
<dbReference type="GeneID" id="79304065"/>
<dbReference type="SUPFAM" id="SSF53850">
    <property type="entry name" value="Periplasmic binding protein-like II"/>
    <property type="match status" value="1"/>
</dbReference>
<evidence type="ECO:0000256" key="2">
    <source>
        <dbReference type="ARBA" id="ARBA00022448"/>
    </source>
</evidence>
<comment type="caution">
    <text evidence="6">The sequence shown here is derived from an EMBL/GenBank/DDBJ whole genome shotgun (WGS) entry which is preliminary data.</text>
</comment>
<accession>A0ABD5WQP4</accession>
<keyword evidence="7" id="KW-1185">Reference proteome</keyword>
<keyword evidence="2" id="KW-0813">Transport</keyword>
<dbReference type="PANTHER" id="PTHR30061">
    <property type="entry name" value="MALTOSE-BINDING PERIPLASMIC PROTEIN"/>
    <property type="match status" value="1"/>
</dbReference>